<dbReference type="InterPro" id="IPR006933">
    <property type="entry name" value="HAP1_N"/>
</dbReference>
<dbReference type="Pfam" id="PF12448">
    <property type="entry name" value="Milton"/>
    <property type="match status" value="1"/>
</dbReference>
<dbReference type="GO" id="GO:1904115">
    <property type="term" value="C:axon cytoplasm"/>
    <property type="evidence" value="ECO:0007669"/>
    <property type="project" value="GOC"/>
</dbReference>
<reference evidence="9" key="1">
    <citation type="submission" date="2019-06" db="EMBL/GenBank/DDBJ databases">
        <authorList>
            <consortium name="Wellcome Sanger Institute Data Sharing"/>
        </authorList>
    </citation>
    <scope>NUCLEOTIDE SEQUENCE [LARGE SCALE GENOMIC DNA]</scope>
</reference>
<dbReference type="Pfam" id="PF04849">
    <property type="entry name" value="HAP1_N"/>
    <property type="match status" value="1"/>
</dbReference>
<proteinExistence type="inferred from homology"/>
<dbReference type="InterPro" id="IPR022154">
    <property type="entry name" value="TRAK1/2_C"/>
</dbReference>
<feature type="domain" description="HAP1 N-terminal" evidence="8">
    <location>
        <begin position="2"/>
        <end position="279"/>
    </location>
</feature>
<evidence type="ECO:0000313" key="9">
    <source>
        <dbReference type="Ensembl" id="ENSSORP00005021582.1"/>
    </source>
</evidence>
<evidence type="ECO:0000256" key="6">
    <source>
        <dbReference type="SAM" id="MobiDB-lite"/>
    </source>
</evidence>
<feature type="region of interest" description="Disordered" evidence="6">
    <location>
        <begin position="449"/>
        <end position="471"/>
    </location>
</feature>
<feature type="compositionally biased region" description="Polar residues" evidence="6">
    <location>
        <begin position="349"/>
        <end position="379"/>
    </location>
</feature>
<dbReference type="PANTHER" id="PTHR15751">
    <property type="entry name" value="TRAFFICKING KINESIN-BINDING PROTEIN"/>
    <property type="match status" value="1"/>
</dbReference>
<protein>
    <submittedName>
        <fullName evidence="9">Trafficking protein, kinesin binding 1a</fullName>
    </submittedName>
</protein>
<evidence type="ECO:0000256" key="2">
    <source>
        <dbReference type="ARBA" id="ARBA00007007"/>
    </source>
</evidence>
<dbReference type="GO" id="GO:0005739">
    <property type="term" value="C:mitochondrion"/>
    <property type="evidence" value="ECO:0007669"/>
    <property type="project" value="UniProtKB-SubCell"/>
</dbReference>
<keyword evidence="3 5" id="KW-0175">Coiled coil</keyword>
<feature type="region of interest" description="Disordered" evidence="6">
    <location>
        <begin position="585"/>
        <end position="606"/>
    </location>
</feature>
<dbReference type="InterPro" id="IPR051946">
    <property type="entry name" value="Intracell_Traff-Reg"/>
</dbReference>
<dbReference type="GO" id="GO:0022008">
    <property type="term" value="P:neurogenesis"/>
    <property type="evidence" value="ECO:0007669"/>
    <property type="project" value="TreeGrafter"/>
</dbReference>
<reference evidence="9" key="2">
    <citation type="submission" date="2025-08" db="UniProtKB">
        <authorList>
            <consortium name="Ensembl"/>
        </authorList>
    </citation>
    <scope>IDENTIFICATION</scope>
</reference>
<comment type="similarity">
    <text evidence="2">Belongs to the milton family.</text>
</comment>
<feature type="region of interest" description="Disordered" evidence="6">
    <location>
        <begin position="340"/>
        <end position="418"/>
    </location>
</feature>
<dbReference type="GO" id="GO:0008333">
    <property type="term" value="P:endosome to lysosome transport"/>
    <property type="evidence" value="ECO:0007669"/>
    <property type="project" value="TreeGrafter"/>
</dbReference>
<name>A0A672ZYL9_9TELE</name>
<dbReference type="Proteomes" id="UP000472271">
    <property type="component" value="Chromosome 16"/>
</dbReference>
<reference evidence="9" key="3">
    <citation type="submission" date="2025-09" db="UniProtKB">
        <authorList>
            <consortium name="Ensembl"/>
        </authorList>
    </citation>
    <scope>IDENTIFICATION</scope>
</reference>
<feature type="region of interest" description="Disordered" evidence="6">
    <location>
        <begin position="108"/>
        <end position="133"/>
    </location>
</feature>
<evidence type="ECO:0000259" key="8">
    <source>
        <dbReference type="SMART" id="SM01424"/>
    </source>
</evidence>
<dbReference type="GO" id="GO:0048311">
    <property type="term" value="P:mitochondrion distribution"/>
    <property type="evidence" value="ECO:0007669"/>
    <property type="project" value="TreeGrafter"/>
</dbReference>
<evidence type="ECO:0000256" key="3">
    <source>
        <dbReference type="ARBA" id="ARBA00023054"/>
    </source>
</evidence>
<dbReference type="GO" id="GO:0047496">
    <property type="term" value="P:vesicle transport along microtubule"/>
    <property type="evidence" value="ECO:0007669"/>
    <property type="project" value="TreeGrafter"/>
</dbReference>
<feature type="compositionally biased region" description="Basic and acidic residues" evidence="6">
    <location>
        <begin position="449"/>
        <end position="462"/>
    </location>
</feature>
<gene>
    <name evidence="9" type="primary">LOC115436146</name>
</gene>
<organism evidence="9 10">
    <name type="scientific">Sphaeramia orbicularis</name>
    <name type="common">orbiculate cardinalfish</name>
    <dbReference type="NCBI Taxonomy" id="375764"/>
    <lineage>
        <taxon>Eukaryota</taxon>
        <taxon>Metazoa</taxon>
        <taxon>Chordata</taxon>
        <taxon>Craniata</taxon>
        <taxon>Vertebrata</taxon>
        <taxon>Euteleostomi</taxon>
        <taxon>Actinopterygii</taxon>
        <taxon>Neopterygii</taxon>
        <taxon>Teleostei</taxon>
        <taxon>Neoteleostei</taxon>
        <taxon>Acanthomorphata</taxon>
        <taxon>Gobiaria</taxon>
        <taxon>Kurtiformes</taxon>
        <taxon>Apogonoidei</taxon>
        <taxon>Apogonidae</taxon>
        <taxon>Apogoninae</taxon>
        <taxon>Sphaeramia</taxon>
    </lineage>
</organism>
<dbReference type="PANTHER" id="PTHR15751:SF11">
    <property type="entry name" value="TRAFFICKING KINESIN-BINDING PROTEIN 1"/>
    <property type="match status" value="1"/>
</dbReference>
<feature type="coiled-coil region" evidence="5">
    <location>
        <begin position="38"/>
        <end position="93"/>
    </location>
</feature>
<dbReference type="GO" id="GO:0098957">
    <property type="term" value="P:anterograde axonal transport of mitochondrion"/>
    <property type="evidence" value="ECO:0007669"/>
    <property type="project" value="TreeGrafter"/>
</dbReference>
<evidence type="ECO:0000313" key="10">
    <source>
        <dbReference type="Proteomes" id="UP000472271"/>
    </source>
</evidence>
<accession>A0A672ZYL9</accession>
<dbReference type="GO" id="GO:0031410">
    <property type="term" value="C:cytoplasmic vesicle"/>
    <property type="evidence" value="ECO:0007669"/>
    <property type="project" value="TreeGrafter"/>
</dbReference>
<dbReference type="SMART" id="SM01424">
    <property type="entry name" value="HAP1_N"/>
    <property type="match status" value="1"/>
</dbReference>
<dbReference type="SMART" id="SM01423">
    <property type="entry name" value="Milton"/>
    <property type="match status" value="1"/>
</dbReference>
<dbReference type="AlphaFoldDB" id="A0A672ZYL9"/>
<feature type="compositionally biased region" description="Polar residues" evidence="6">
    <location>
        <begin position="585"/>
        <end position="597"/>
    </location>
</feature>
<evidence type="ECO:0000256" key="5">
    <source>
        <dbReference type="SAM" id="Coils"/>
    </source>
</evidence>
<evidence type="ECO:0000256" key="4">
    <source>
        <dbReference type="ARBA" id="ARBA00023128"/>
    </source>
</evidence>
<dbReference type="GO" id="GO:0017022">
    <property type="term" value="F:myosin binding"/>
    <property type="evidence" value="ECO:0007669"/>
    <property type="project" value="TreeGrafter"/>
</dbReference>
<dbReference type="GO" id="GO:0050811">
    <property type="term" value="F:GABA receptor binding"/>
    <property type="evidence" value="ECO:0007669"/>
    <property type="project" value="TreeGrafter"/>
</dbReference>
<dbReference type="Ensembl" id="ENSSORT00005022228.1">
    <property type="protein sequence ID" value="ENSSORP00005021582.1"/>
    <property type="gene ID" value="ENSSORG00005010563.1"/>
</dbReference>
<comment type="subcellular location">
    <subcellularLocation>
        <location evidence="1">Mitochondrion</location>
    </subcellularLocation>
</comment>
<evidence type="ECO:0000256" key="1">
    <source>
        <dbReference type="ARBA" id="ARBA00004173"/>
    </source>
</evidence>
<feature type="domain" description="Trafficking kinesin-binding protein C-terminal" evidence="7">
    <location>
        <begin position="336"/>
        <end position="509"/>
    </location>
</feature>
<sequence>MVQFVKADYYELDWYYEECTDVLCADRVGQMTKTYNDIDAVTRLLEEKERDLELAARIGQSLLKKNKALSDRNELLEEQVEHVREEVSQLRHDLSMKDELLQFYTNAAEESEGESATPTPVRPTEPNVSTPTFFPLDSLQKKLKDLEEENKSLRSEASHLETETMSYEEKEQQLVNDCVKELRDANLQISSLADELNRKTEDASRQQEEITHLLSQIVDLQKKAKLYAVENEELTQHLGAAKDAQRQLTAELREFQDKYAECMEMLHEAQEELKNLRNKTLPLSTSRRFHSLGLFPMDSLAAEIEGTMRKELQMDDPEVEEQRVFQTVKNLNLMRHQRSSLAPSPLNIPGSNQTSCFTSGRSSRAGTPRSNSIYGSETGSGMILDNRSSTILEISDDGSEDSNKRPPGTPGTPGTSDLEAALRRLSLRRDNYLSEKRFFEDERERKLSYLSKEEEKGGEEGSRGPGTPTESLLSLCTHPSLGSVWSGYTFATRSYLPEKLQIVKPLEGSATLHAWQQLAQPHMGALLDQRPGVVTKGFRTLAHEQEQEAWPLDQPEEDEASCDSFVGVSGESCAVMDMWHATSTPYSTGTDNSQSEAPQGKDGCGLDIDLPSCSPAPSCPVPLSSEMNRHVDLKELQTLEPGSVDCIPGEGASERILTPPL</sequence>
<dbReference type="GO" id="GO:0030425">
    <property type="term" value="C:dendrite"/>
    <property type="evidence" value="ECO:0007669"/>
    <property type="project" value="TreeGrafter"/>
</dbReference>
<feature type="region of interest" description="Disordered" evidence="6">
    <location>
        <begin position="148"/>
        <end position="168"/>
    </location>
</feature>
<keyword evidence="4" id="KW-0496">Mitochondrion</keyword>
<evidence type="ECO:0000259" key="7">
    <source>
        <dbReference type="SMART" id="SM01423"/>
    </source>
</evidence>
<dbReference type="GO" id="GO:0006605">
    <property type="term" value="P:protein targeting"/>
    <property type="evidence" value="ECO:0007669"/>
    <property type="project" value="TreeGrafter"/>
</dbReference>
<keyword evidence="10" id="KW-1185">Reference proteome</keyword>